<feature type="domain" description="MULE transposase" evidence="1">
    <location>
        <begin position="22"/>
        <end position="94"/>
    </location>
</feature>
<name>A0A6P7H8B5_DIAVI</name>
<proteinExistence type="predicted"/>
<accession>A0A6P7H8B5</accession>
<dbReference type="InterPro" id="IPR018289">
    <property type="entry name" value="MULE_transposase_dom"/>
</dbReference>
<evidence type="ECO:0000259" key="1">
    <source>
        <dbReference type="Pfam" id="PF10551"/>
    </source>
</evidence>
<evidence type="ECO:0000313" key="2">
    <source>
        <dbReference type="RefSeq" id="XP_028154817.1"/>
    </source>
</evidence>
<reference evidence="2" key="1">
    <citation type="submission" date="2025-08" db="UniProtKB">
        <authorList>
            <consortium name="RefSeq"/>
        </authorList>
    </citation>
    <scope>IDENTIFICATION</scope>
    <source>
        <tissue evidence="2">Whole insect</tissue>
    </source>
</reference>
<dbReference type="RefSeq" id="XP_028154817.1">
    <property type="nucleotide sequence ID" value="XM_028299016.1"/>
</dbReference>
<feature type="non-terminal residue" evidence="2">
    <location>
        <position position="188"/>
    </location>
</feature>
<dbReference type="Pfam" id="PF10551">
    <property type="entry name" value="MULE"/>
    <property type="match status" value="1"/>
</dbReference>
<dbReference type="AlphaFoldDB" id="A0A6P7H8B5"/>
<protein>
    <submittedName>
        <fullName evidence="2">Uncharacterized protein LOC114348450</fullName>
    </submittedName>
</protein>
<dbReference type="InParanoid" id="A0A6P7H8B5"/>
<organism evidence="2">
    <name type="scientific">Diabrotica virgifera virgifera</name>
    <name type="common">western corn rootworm</name>
    <dbReference type="NCBI Taxonomy" id="50390"/>
    <lineage>
        <taxon>Eukaryota</taxon>
        <taxon>Metazoa</taxon>
        <taxon>Ecdysozoa</taxon>
        <taxon>Arthropoda</taxon>
        <taxon>Hexapoda</taxon>
        <taxon>Insecta</taxon>
        <taxon>Pterygota</taxon>
        <taxon>Neoptera</taxon>
        <taxon>Endopterygota</taxon>
        <taxon>Coleoptera</taxon>
        <taxon>Polyphaga</taxon>
        <taxon>Cucujiformia</taxon>
        <taxon>Chrysomeloidea</taxon>
        <taxon>Chrysomelidae</taxon>
        <taxon>Galerucinae</taxon>
        <taxon>Diabroticina</taxon>
        <taxon>Diabroticites</taxon>
        <taxon>Diabrotica</taxon>
    </lineage>
</organism>
<sequence>MEHSIIAQIFFSNVYITYTLINDTYVSVAFCLLPNKQKFTYKSLFELLKKKCQDLGCNLNPTKIVIDYELGIHSSVREVFPEANVVGCRFHLAQAWWRKVQNVGLSSEYKNENSEIGKWLKHIFGLMYLPPSQVGDCFVEDFMPEKPDDHRVDAFANYLVETYIEEDSTFPPQIWTKNSPSIYRTTNS</sequence>
<gene>
    <name evidence="2" type="primary">LOC114348450</name>
</gene>